<reference evidence="3 4" key="1">
    <citation type="submission" date="2022-03" db="EMBL/GenBank/DDBJ databases">
        <authorList>
            <person name="Jo J.-H."/>
            <person name="Im W.-T."/>
        </authorList>
    </citation>
    <scope>NUCLEOTIDE SEQUENCE [LARGE SCALE GENOMIC DNA]</scope>
    <source>
        <strain evidence="3 4">SM33</strain>
    </source>
</reference>
<feature type="chain" id="PRO_5047489350" evidence="1">
    <location>
        <begin position="23"/>
        <end position="193"/>
    </location>
</feature>
<dbReference type="InterPro" id="IPR013424">
    <property type="entry name" value="Ice-binding_C"/>
</dbReference>
<keyword evidence="4" id="KW-1185">Reference proteome</keyword>
<evidence type="ECO:0000259" key="2">
    <source>
        <dbReference type="Pfam" id="PF07589"/>
    </source>
</evidence>
<dbReference type="NCBIfam" id="NF035944">
    <property type="entry name" value="PEPxxWA-CTERM"/>
    <property type="match status" value="1"/>
</dbReference>
<evidence type="ECO:0000313" key="3">
    <source>
        <dbReference type="EMBL" id="MCH8615719.1"/>
    </source>
</evidence>
<dbReference type="RefSeq" id="WP_241446563.1">
    <property type="nucleotide sequence ID" value="NZ_JAKZHW010000001.1"/>
</dbReference>
<feature type="domain" description="Ice-binding protein C-terminal" evidence="2">
    <location>
        <begin position="160"/>
        <end position="184"/>
    </location>
</feature>
<name>A0ABS9VL71_9SPHN</name>
<organism evidence="3 4">
    <name type="scientific">Sphingomonas telluris</name>
    <dbReference type="NCBI Taxonomy" id="2907998"/>
    <lineage>
        <taxon>Bacteria</taxon>
        <taxon>Pseudomonadati</taxon>
        <taxon>Pseudomonadota</taxon>
        <taxon>Alphaproteobacteria</taxon>
        <taxon>Sphingomonadales</taxon>
        <taxon>Sphingomonadaceae</taxon>
        <taxon>Sphingomonas</taxon>
    </lineage>
</organism>
<evidence type="ECO:0000256" key="1">
    <source>
        <dbReference type="SAM" id="SignalP"/>
    </source>
</evidence>
<gene>
    <name evidence="3" type="ORF">LZ016_06345</name>
</gene>
<dbReference type="Pfam" id="PF07589">
    <property type="entry name" value="PEP-CTERM"/>
    <property type="match status" value="1"/>
</dbReference>
<accession>A0ABS9VL71</accession>
<dbReference type="NCBIfam" id="NF038126">
    <property type="entry name" value="PEP_CTERM_FxDxF"/>
    <property type="match status" value="1"/>
</dbReference>
<comment type="caution">
    <text evidence="3">The sequence shown here is derived from an EMBL/GenBank/DDBJ whole genome shotgun (WGS) entry which is preliminary data.</text>
</comment>
<dbReference type="Proteomes" id="UP001203058">
    <property type="component" value="Unassembled WGS sequence"/>
</dbReference>
<sequence length="193" mass="19842">MRKAVLALLGVATLAIASGAQAEITIEDPTTVLTAPIDETPGGNSFTFGYSDSGLTDPFTETLTFMNTLAGIYSFHVGSSTSIDGGPNDVDFSSILLTGTGITDPVSIPQNFSSTMDNDLIENFDLAGLNLGVGTFTLTIQGSTGVNGSFGGNVSFVQAAVPEPSTWAMMLVGFGAIGFAMRRRRGGQALATA</sequence>
<dbReference type="EMBL" id="JAKZHW010000001">
    <property type="protein sequence ID" value="MCH8615719.1"/>
    <property type="molecule type" value="Genomic_DNA"/>
</dbReference>
<proteinExistence type="predicted"/>
<dbReference type="NCBIfam" id="TIGR02595">
    <property type="entry name" value="PEP_CTERM"/>
    <property type="match status" value="1"/>
</dbReference>
<feature type="signal peptide" evidence="1">
    <location>
        <begin position="1"/>
        <end position="22"/>
    </location>
</feature>
<keyword evidence="1" id="KW-0732">Signal</keyword>
<protein>
    <submittedName>
        <fullName evidence="3">FxDxF family PEP-CTERM protein</fullName>
    </submittedName>
</protein>
<evidence type="ECO:0000313" key="4">
    <source>
        <dbReference type="Proteomes" id="UP001203058"/>
    </source>
</evidence>